<gene>
    <name evidence="2" type="ORF">F5Z01DRAFT_28772</name>
</gene>
<dbReference type="GeneID" id="70289693"/>
<dbReference type="AlphaFoldDB" id="A0A9P8CY30"/>
<feature type="compositionally biased region" description="Basic and acidic residues" evidence="1">
    <location>
        <begin position="35"/>
        <end position="54"/>
    </location>
</feature>
<proteinExistence type="predicted"/>
<protein>
    <submittedName>
        <fullName evidence="2">Uncharacterized protein</fullName>
    </submittedName>
</protein>
<name>A0A9P8CY30_9HYPO</name>
<organism evidence="2 3">
    <name type="scientific">Emericellopsis atlantica</name>
    <dbReference type="NCBI Taxonomy" id="2614577"/>
    <lineage>
        <taxon>Eukaryota</taxon>
        <taxon>Fungi</taxon>
        <taxon>Dikarya</taxon>
        <taxon>Ascomycota</taxon>
        <taxon>Pezizomycotina</taxon>
        <taxon>Sordariomycetes</taxon>
        <taxon>Hypocreomycetidae</taxon>
        <taxon>Hypocreales</taxon>
        <taxon>Bionectriaceae</taxon>
        <taxon>Emericellopsis</taxon>
    </lineage>
</organism>
<evidence type="ECO:0000313" key="3">
    <source>
        <dbReference type="Proteomes" id="UP000887229"/>
    </source>
</evidence>
<accession>A0A9P8CY30</accession>
<dbReference type="OrthoDB" id="5062305at2759"/>
<dbReference type="EMBL" id="MU251242">
    <property type="protein sequence ID" value="KAG9259186.1"/>
    <property type="molecule type" value="Genomic_DNA"/>
</dbReference>
<comment type="caution">
    <text evidence="2">The sequence shown here is derived from an EMBL/GenBank/DDBJ whole genome shotgun (WGS) entry which is preliminary data.</text>
</comment>
<reference evidence="2" key="1">
    <citation type="journal article" date="2021" name="IMA Fungus">
        <title>Genomic characterization of three marine fungi, including Emericellopsis atlantica sp. nov. with signatures of a generalist lifestyle and marine biomass degradation.</title>
        <authorList>
            <person name="Hagestad O.C."/>
            <person name="Hou L."/>
            <person name="Andersen J.H."/>
            <person name="Hansen E.H."/>
            <person name="Altermark B."/>
            <person name="Li C."/>
            <person name="Kuhnert E."/>
            <person name="Cox R.J."/>
            <person name="Crous P.W."/>
            <person name="Spatafora J.W."/>
            <person name="Lail K."/>
            <person name="Amirebrahimi M."/>
            <person name="Lipzen A."/>
            <person name="Pangilinan J."/>
            <person name="Andreopoulos W."/>
            <person name="Hayes R.D."/>
            <person name="Ng V."/>
            <person name="Grigoriev I.V."/>
            <person name="Jackson S.A."/>
            <person name="Sutton T.D.S."/>
            <person name="Dobson A.D.W."/>
            <person name="Rama T."/>
        </authorList>
    </citation>
    <scope>NUCLEOTIDE SEQUENCE</scope>
    <source>
        <strain evidence="2">TS7</strain>
    </source>
</reference>
<sequence length="207" mass="22921">MLQLTSCNMSSTEDRQHMSHRNAAKQAEPVCASRADPELGDERPGRGSCEHPPFDSRVPQSPLPSRAHSVGDTATSPETPLPPAACERDLSPSLLSTRKRKHIDTIVDDIPHQQRSHSNTSGAGCFETPPQKALKTVPASAPKLVENKGRFTFCRGVRIRDYRMPIAKTPSTKRDNGQLLCRDRFENREVAGTSPRDVNKYKAVMPR</sequence>
<feature type="region of interest" description="Disordered" evidence="1">
    <location>
        <begin position="1"/>
        <end position="99"/>
    </location>
</feature>
<dbReference type="RefSeq" id="XP_046123110.1">
    <property type="nucleotide sequence ID" value="XM_046258790.1"/>
</dbReference>
<keyword evidence="3" id="KW-1185">Reference proteome</keyword>
<evidence type="ECO:0000313" key="2">
    <source>
        <dbReference type="EMBL" id="KAG9259186.1"/>
    </source>
</evidence>
<feature type="compositionally biased region" description="Polar residues" evidence="1">
    <location>
        <begin position="1"/>
        <end position="11"/>
    </location>
</feature>
<dbReference type="Proteomes" id="UP000887229">
    <property type="component" value="Unassembled WGS sequence"/>
</dbReference>
<evidence type="ECO:0000256" key="1">
    <source>
        <dbReference type="SAM" id="MobiDB-lite"/>
    </source>
</evidence>